<organism evidence="2 3">
    <name type="scientific">Fusarium fujikuroi</name>
    <name type="common">Bakanae and foot rot disease fungus</name>
    <name type="synonym">Gibberella fujikuroi</name>
    <dbReference type="NCBI Taxonomy" id="5127"/>
    <lineage>
        <taxon>Eukaryota</taxon>
        <taxon>Fungi</taxon>
        <taxon>Dikarya</taxon>
        <taxon>Ascomycota</taxon>
        <taxon>Pezizomycotina</taxon>
        <taxon>Sordariomycetes</taxon>
        <taxon>Hypocreomycetidae</taxon>
        <taxon>Hypocreales</taxon>
        <taxon>Nectriaceae</taxon>
        <taxon>Fusarium</taxon>
        <taxon>Fusarium fujikuroi species complex</taxon>
    </lineage>
</organism>
<evidence type="ECO:0000256" key="1">
    <source>
        <dbReference type="SAM" id="MobiDB-lite"/>
    </source>
</evidence>
<feature type="non-terminal residue" evidence="2">
    <location>
        <position position="100"/>
    </location>
</feature>
<accession>A0A9Q9RWB9</accession>
<protein>
    <submittedName>
        <fullName evidence="2">Uncharacterized protein</fullName>
    </submittedName>
</protein>
<gene>
    <name evidence="2" type="ORF">C2S_10161</name>
</gene>
<sequence length="100" mass="11321">MAGHIGMEESGSDSHEAIKDTSEFEQSPGELVQIVRRHWDIGSFWRVTCGRQSHHHELGYKPITMVVTTRLHSHPHLAYRFGISGVRIRTLDQHGNAHGN</sequence>
<comment type="caution">
    <text evidence="2">The sequence shown here is derived from an EMBL/GenBank/DDBJ whole genome shotgun (WGS) entry which is preliminary data.</text>
</comment>
<dbReference type="Proteomes" id="UP000760494">
    <property type="component" value="Unassembled WGS sequence"/>
</dbReference>
<proteinExistence type="predicted"/>
<dbReference type="AlphaFoldDB" id="A0A9Q9RWB9"/>
<evidence type="ECO:0000313" key="3">
    <source>
        <dbReference type="Proteomes" id="UP000760494"/>
    </source>
</evidence>
<evidence type="ECO:0000313" key="2">
    <source>
        <dbReference type="EMBL" id="VTT76018.1"/>
    </source>
</evidence>
<feature type="compositionally biased region" description="Basic and acidic residues" evidence="1">
    <location>
        <begin position="12"/>
        <end position="22"/>
    </location>
</feature>
<dbReference type="EMBL" id="CABFJX010000381">
    <property type="protein sequence ID" value="VTT76018.1"/>
    <property type="molecule type" value="Genomic_DNA"/>
</dbReference>
<feature type="region of interest" description="Disordered" evidence="1">
    <location>
        <begin position="1"/>
        <end position="27"/>
    </location>
</feature>
<reference evidence="2" key="1">
    <citation type="submission" date="2019-05" db="EMBL/GenBank/DDBJ databases">
        <authorList>
            <person name="Piombo E."/>
        </authorList>
    </citation>
    <scope>NUCLEOTIDE SEQUENCE</scope>
    <source>
        <strain evidence="2">C2S</strain>
    </source>
</reference>
<name>A0A9Q9RWB9_FUSFU</name>